<evidence type="ECO:0000256" key="1">
    <source>
        <dbReference type="SAM" id="MobiDB-lite"/>
    </source>
</evidence>
<dbReference type="PANTHER" id="PTHR35811">
    <property type="entry name" value="SLR1870 PROTEIN"/>
    <property type="match status" value="1"/>
</dbReference>
<gene>
    <name evidence="3" type="ORF">SPMU_06740</name>
</gene>
<accession>A0A245ZRI2</accession>
<proteinExistence type="predicted"/>
<dbReference type="InterPro" id="IPR025605">
    <property type="entry name" value="OST-HTH/LOTUS_dom"/>
</dbReference>
<evidence type="ECO:0000313" key="4">
    <source>
        <dbReference type="Proteomes" id="UP000197783"/>
    </source>
</evidence>
<dbReference type="CDD" id="cd10146">
    <property type="entry name" value="LabA_like_C"/>
    <property type="match status" value="1"/>
</dbReference>
<dbReference type="GO" id="GO:0004540">
    <property type="term" value="F:RNA nuclease activity"/>
    <property type="evidence" value="ECO:0007669"/>
    <property type="project" value="InterPro"/>
</dbReference>
<organism evidence="3 4">
    <name type="scientific">Sphingomonas mucosissima</name>
    <dbReference type="NCBI Taxonomy" id="370959"/>
    <lineage>
        <taxon>Bacteria</taxon>
        <taxon>Pseudomonadati</taxon>
        <taxon>Pseudomonadota</taxon>
        <taxon>Alphaproteobacteria</taxon>
        <taxon>Sphingomonadales</taxon>
        <taxon>Sphingomonadaceae</taxon>
        <taxon>Sphingomonas</taxon>
    </lineage>
</organism>
<dbReference type="Pfam" id="PF12872">
    <property type="entry name" value="OST-HTH"/>
    <property type="match status" value="1"/>
</dbReference>
<evidence type="ECO:0000259" key="2">
    <source>
        <dbReference type="PROSITE" id="PS51644"/>
    </source>
</evidence>
<dbReference type="CDD" id="cd11297">
    <property type="entry name" value="PIN_LabA-like_N_1"/>
    <property type="match status" value="1"/>
</dbReference>
<dbReference type="EMBL" id="NBBJ01000001">
    <property type="protein sequence ID" value="OWK32349.1"/>
    <property type="molecule type" value="Genomic_DNA"/>
</dbReference>
<sequence>MASDDTPTRNIALLIDADNASWHAIDPVLTVLAELGTVNIRRVYGNWSKAALSGWRDMTIKHGIEPQQQFDITKGKNATDMKMTIDAMDLLFRGRVEGFGIMSSDSDFMPLATRLRQDGLPVYGFGQAKTPEGFKRACTRFIDVDKLMAAEEDDARPTRPLPAPKETQPASVPPPSSKEPAAPAQPAPSPQPDPAMPTGTAPIDEELVKLLIDAYSAVKRDEKGFVSLSAMGQLAANRSSFDVRNYGYKRLSDLIAAVPNFQTERRDDGRVFVRRVR</sequence>
<reference evidence="3 4" key="1">
    <citation type="submission" date="2017-03" db="EMBL/GenBank/DDBJ databases">
        <title>Genome sequence of Sphingomonas mucosissima DSM 17494.</title>
        <authorList>
            <person name="Poehlein A."/>
            <person name="Wuebbeler J.H."/>
            <person name="Steinbuechel A."/>
            <person name="Daniel R."/>
        </authorList>
    </citation>
    <scope>NUCLEOTIDE SEQUENCE [LARGE SCALE GENOMIC DNA]</scope>
    <source>
        <strain evidence="3 4">DSM 17494</strain>
    </source>
</reference>
<dbReference type="Pfam" id="PF01936">
    <property type="entry name" value="NYN"/>
    <property type="match status" value="1"/>
</dbReference>
<evidence type="ECO:0000313" key="3">
    <source>
        <dbReference type="EMBL" id="OWK32349.1"/>
    </source>
</evidence>
<feature type="region of interest" description="Disordered" evidence="1">
    <location>
        <begin position="152"/>
        <end position="201"/>
    </location>
</feature>
<keyword evidence="4" id="KW-1185">Reference proteome</keyword>
<dbReference type="PANTHER" id="PTHR35811:SF1">
    <property type="entry name" value="HTH OST-TYPE DOMAIN-CONTAINING PROTEIN"/>
    <property type="match status" value="1"/>
</dbReference>
<dbReference type="OrthoDB" id="9783963at2"/>
<name>A0A245ZRI2_9SPHN</name>
<feature type="compositionally biased region" description="Pro residues" evidence="1">
    <location>
        <begin position="171"/>
        <end position="195"/>
    </location>
</feature>
<dbReference type="Gene3D" id="3.40.50.1010">
    <property type="entry name" value="5'-nuclease"/>
    <property type="match status" value="1"/>
</dbReference>
<dbReference type="RefSeq" id="WP_088331914.1">
    <property type="nucleotide sequence ID" value="NZ_NBBJ01000001.1"/>
</dbReference>
<dbReference type="Gene3D" id="3.30.420.610">
    <property type="entry name" value="LOTUS domain-like"/>
    <property type="match status" value="1"/>
</dbReference>
<protein>
    <submittedName>
        <fullName evidence="3">NYN domain protein</fullName>
    </submittedName>
</protein>
<comment type="caution">
    <text evidence="3">The sequence shown here is derived from an EMBL/GenBank/DDBJ whole genome shotgun (WGS) entry which is preliminary data.</text>
</comment>
<dbReference type="Proteomes" id="UP000197783">
    <property type="component" value="Unassembled WGS sequence"/>
</dbReference>
<dbReference type="AlphaFoldDB" id="A0A245ZRI2"/>
<dbReference type="PROSITE" id="PS51644">
    <property type="entry name" value="HTH_OST"/>
    <property type="match status" value="1"/>
</dbReference>
<feature type="domain" description="HTH OST-type" evidence="2">
    <location>
        <begin position="203"/>
        <end position="277"/>
    </location>
</feature>
<dbReference type="InterPro" id="IPR021139">
    <property type="entry name" value="NYN"/>
</dbReference>
<dbReference type="InterPro" id="IPR041966">
    <property type="entry name" value="LOTUS-like"/>
</dbReference>